<keyword evidence="5" id="KW-0539">Nucleus</keyword>
<gene>
    <name evidence="6" type="ORF">CYMTET_3727</name>
</gene>
<keyword evidence="4" id="KW-0234">DNA repair</keyword>
<evidence type="ECO:0000256" key="2">
    <source>
        <dbReference type="ARBA" id="ARBA00010991"/>
    </source>
</evidence>
<evidence type="ECO:0000256" key="1">
    <source>
        <dbReference type="ARBA" id="ARBA00004123"/>
    </source>
</evidence>
<comment type="caution">
    <text evidence="6">The sequence shown here is derived from an EMBL/GenBank/DDBJ whole genome shotgun (WGS) entry which is preliminary data.</text>
</comment>
<evidence type="ECO:0000313" key="7">
    <source>
        <dbReference type="Proteomes" id="UP001190700"/>
    </source>
</evidence>
<dbReference type="GO" id="GO:0006281">
    <property type="term" value="P:DNA repair"/>
    <property type="evidence" value="ECO:0007669"/>
    <property type="project" value="UniProtKB-KW"/>
</dbReference>
<evidence type="ECO:0000256" key="4">
    <source>
        <dbReference type="ARBA" id="ARBA00023204"/>
    </source>
</evidence>
<evidence type="ECO:0000256" key="3">
    <source>
        <dbReference type="ARBA" id="ARBA00022763"/>
    </source>
</evidence>
<dbReference type="InterPro" id="IPR003021">
    <property type="entry name" value="Rad1_Rec1_Rad17"/>
</dbReference>
<dbReference type="Gene3D" id="3.70.10.10">
    <property type="match status" value="1"/>
</dbReference>
<protein>
    <submittedName>
        <fullName evidence="6">Uncharacterized protein</fullName>
    </submittedName>
</protein>
<name>A0AAE0H2W2_9CHLO</name>
<dbReference type="Proteomes" id="UP001190700">
    <property type="component" value="Unassembled WGS sequence"/>
</dbReference>
<dbReference type="EMBL" id="LGRX02000351">
    <property type="protein sequence ID" value="KAK3288806.1"/>
    <property type="molecule type" value="Genomic_DNA"/>
</dbReference>
<sequence>MERTEMVVMRTKHVKFFLNVLQMIRWCNNQVVTVKVYHDGVTFVSNDDSKSLQGTVSFRSQFFESFEFFRDSRHVFGLSLGSFVDSLGVFAANEGLADLTIKWPDSTGSVCLQSWFTSDDEYRPVQNTMYARVTCEEADTPTDYGALFGADCSKFLVRSFILKEAVDDLEWPAAAVDVTISKDPDRVTLQAEGDAAGGLEIELGISDEQTRVSIGNSEPVTNRYKHRHLKIATNIAVNLLQAQSPQVATTQVTIDEQGLMRIHHVMTATQESGATDEEQGGGVSPGVLAQAVFYINPEDILRETQMEP</sequence>
<comment type="similarity">
    <text evidence="2">Belongs to the rad1 family.</text>
</comment>
<dbReference type="PANTHER" id="PTHR10870:SF0">
    <property type="entry name" value="CELL CYCLE CHECKPOINT PROTEIN RAD1"/>
    <property type="match status" value="1"/>
</dbReference>
<dbReference type="GO" id="GO:0030896">
    <property type="term" value="C:checkpoint clamp complex"/>
    <property type="evidence" value="ECO:0007669"/>
    <property type="project" value="TreeGrafter"/>
</dbReference>
<organism evidence="6 7">
    <name type="scientific">Cymbomonas tetramitiformis</name>
    <dbReference type="NCBI Taxonomy" id="36881"/>
    <lineage>
        <taxon>Eukaryota</taxon>
        <taxon>Viridiplantae</taxon>
        <taxon>Chlorophyta</taxon>
        <taxon>Pyramimonadophyceae</taxon>
        <taxon>Pyramimonadales</taxon>
        <taxon>Pyramimonadaceae</taxon>
        <taxon>Cymbomonas</taxon>
    </lineage>
</organism>
<keyword evidence="3" id="KW-0227">DNA damage</keyword>
<accession>A0AAE0H2W2</accession>
<dbReference type="Pfam" id="PF02144">
    <property type="entry name" value="Rad1"/>
    <property type="match status" value="1"/>
</dbReference>
<evidence type="ECO:0000256" key="5">
    <source>
        <dbReference type="ARBA" id="ARBA00023242"/>
    </source>
</evidence>
<dbReference type="AlphaFoldDB" id="A0AAE0H2W2"/>
<keyword evidence="7" id="KW-1185">Reference proteome</keyword>
<reference evidence="6 7" key="1">
    <citation type="journal article" date="2015" name="Genome Biol. Evol.">
        <title>Comparative Genomics of a Bacterivorous Green Alga Reveals Evolutionary Causalities and Consequences of Phago-Mixotrophic Mode of Nutrition.</title>
        <authorList>
            <person name="Burns J.A."/>
            <person name="Paasch A."/>
            <person name="Narechania A."/>
            <person name="Kim E."/>
        </authorList>
    </citation>
    <scope>NUCLEOTIDE SEQUENCE [LARGE SCALE GENOMIC DNA]</scope>
    <source>
        <strain evidence="6 7">PLY_AMNH</strain>
    </source>
</reference>
<dbReference type="PANTHER" id="PTHR10870">
    <property type="entry name" value="CELL CYCLE CHECKPOINT PROTEIN RAD1"/>
    <property type="match status" value="1"/>
</dbReference>
<proteinExistence type="inferred from homology"/>
<evidence type="ECO:0000313" key="6">
    <source>
        <dbReference type="EMBL" id="KAK3288806.1"/>
    </source>
</evidence>
<comment type="subcellular location">
    <subcellularLocation>
        <location evidence="1">Nucleus</location>
    </subcellularLocation>
</comment>
<dbReference type="GO" id="GO:0000077">
    <property type="term" value="P:DNA damage checkpoint signaling"/>
    <property type="evidence" value="ECO:0007669"/>
    <property type="project" value="InterPro"/>
</dbReference>